<dbReference type="RefSeq" id="WP_132214160.1">
    <property type="nucleotide sequence ID" value="NZ_SLWN01000016.1"/>
</dbReference>
<reference evidence="3 4" key="1">
    <citation type="journal article" date="2015" name="Stand. Genomic Sci.">
        <title>Genomic Encyclopedia of Bacterial and Archaeal Type Strains, Phase III: the genomes of soil and plant-associated and newly described type strains.</title>
        <authorList>
            <person name="Whitman W.B."/>
            <person name="Woyke T."/>
            <person name="Klenk H.P."/>
            <person name="Zhou Y."/>
            <person name="Lilburn T.G."/>
            <person name="Beck B.J."/>
            <person name="De Vos P."/>
            <person name="Vandamme P."/>
            <person name="Eisen J.A."/>
            <person name="Garrity G."/>
            <person name="Hugenholtz P."/>
            <person name="Kyrpides N.C."/>
        </authorList>
    </citation>
    <scope>NUCLEOTIDE SEQUENCE [LARGE SCALE GENOMIC DNA]</scope>
    <source>
        <strain evidence="3 4">VKM Ac-2572</strain>
    </source>
</reference>
<keyword evidence="2" id="KW-1133">Transmembrane helix</keyword>
<feature type="region of interest" description="Disordered" evidence="1">
    <location>
        <begin position="261"/>
        <end position="284"/>
    </location>
</feature>
<keyword evidence="2" id="KW-0812">Transmembrane</keyword>
<keyword evidence="2" id="KW-0472">Membrane</keyword>
<dbReference type="AlphaFoldDB" id="A0A4R2H100"/>
<dbReference type="EMBL" id="SLWN01000016">
    <property type="protein sequence ID" value="TCO18152.1"/>
    <property type="molecule type" value="Genomic_DNA"/>
</dbReference>
<sequence>MTDDLSAKLAVLTESRPEPADPAGPIRLRIKRRQRRRRATAVVVATAAATAAVLATGPLLGSIRSASDEPGVAGFAPSITVLTSQTMPTLPSTSITGDHKTVMPPPWSAEVFTKMPDANAYLPKAYYVAKGTIPTESWAMLAFSQYGCMVSDEGPATSFGRPYVCFNEWKPGRRAGHHVVQGYQKEKGAAKSDQTLVFGAASADARKVVITAGGKTYTADAVGTPATDKLRFFALVIPRKDLKVTAVTPLDAAGKLAGAPKGVPTGLPCDTDPDADCGAATPAK</sequence>
<evidence type="ECO:0000256" key="1">
    <source>
        <dbReference type="SAM" id="MobiDB-lite"/>
    </source>
</evidence>
<evidence type="ECO:0000313" key="4">
    <source>
        <dbReference type="Proteomes" id="UP000294508"/>
    </source>
</evidence>
<gene>
    <name evidence="3" type="ORF">EV652_116180</name>
</gene>
<comment type="caution">
    <text evidence="3">The sequence shown here is derived from an EMBL/GenBank/DDBJ whole genome shotgun (WGS) entry which is preliminary data.</text>
</comment>
<feature type="transmembrane region" description="Helical" evidence="2">
    <location>
        <begin position="39"/>
        <end position="60"/>
    </location>
</feature>
<accession>A0A4R2H100</accession>
<protein>
    <submittedName>
        <fullName evidence="3">Uncharacterized protein</fullName>
    </submittedName>
</protein>
<evidence type="ECO:0000313" key="3">
    <source>
        <dbReference type="EMBL" id="TCO18152.1"/>
    </source>
</evidence>
<proteinExistence type="predicted"/>
<name>A0A4R2H100_9ACTN</name>
<evidence type="ECO:0000256" key="2">
    <source>
        <dbReference type="SAM" id="Phobius"/>
    </source>
</evidence>
<keyword evidence="4" id="KW-1185">Reference proteome</keyword>
<dbReference type="OrthoDB" id="3827589at2"/>
<organism evidence="3 4">
    <name type="scientific">Kribbella steppae</name>
    <dbReference type="NCBI Taxonomy" id="2512223"/>
    <lineage>
        <taxon>Bacteria</taxon>
        <taxon>Bacillati</taxon>
        <taxon>Actinomycetota</taxon>
        <taxon>Actinomycetes</taxon>
        <taxon>Propionibacteriales</taxon>
        <taxon>Kribbellaceae</taxon>
        <taxon>Kribbella</taxon>
    </lineage>
</organism>
<dbReference type="Proteomes" id="UP000294508">
    <property type="component" value="Unassembled WGS sequence"/>
</dbReference>